<gene>
    <name evidence="3" type="primary">LOC108629005</name>
</gene>
<accession>A0AAJ7S7I1</accession>
<evidence type="ECO:0000256" key="1">
    <source>
        <dbReference type="SAM" id="MobiDB-lite"/>
    </source>
</evidence>
<dbReference type="Proteomes" id="UP000694925">
    <property type="component" value="Unplaced"/>
</dbReference>
<feature type="compositionally biased region" description="Basic residues" evidence="1">
    <location>
        <begin position="15"/>
        <end position="25"/>
    </location>
</feature>
<feature type="region of interest" description="Disordered" evidence="1">
    <location>
        <begin position="1"/>
        <end position="119"/>
    </location>
</feature>
<sequence length="244" mass="28266">MARYSSESDSDHNSRYRRRRSRRSRSSSSDSSDSSSHRRRSSKHIKTKRRYRSRSRSRERDRDRNQKAYKRSRNSSSKGGERYRYRSRSRSSDRSKRKTRSISREKSGSRSSSSQSNVKATIFEKSKNILIKDDFPIEPRFKEGVLDEINSEGFTPKQFSSSNTKEKKFKNIVIDISADTIQVPTVAEIPSGSESIFHSSIMIDHEVMQDRWIRGMVESSERTTDLTDASVLTERGWEGGRVAC</sequence>
<keyword evidence="2" id="KW-1185">Reference proteome</keyword>
<dbReference type="AlphaFoldDB" id="A0AAJ7S7I1"/>
<evidence type="ECO:0000313" key="3">
    <source>
        <dbReference type="RefSeq" id="XP_026672762.1"/>
    </source>
</evidence>
<feature type="compositionally biased region" description="Basic residues" evidence="1">
    <location>
        <begin position="37"/>
        <end position="55"/>
    </location>
</feature>
<evidence type="ECO:0000313" key="2">
    <source>
        <dbReference type="Proteomes" id="UP000694925"/>
    </source>
</evidence>
<name>A0AAJ7S7I1_9HYME</name>
<dbReference type="RefSeq" id="XP_026672762.1">
    <property type="nucleotide sequence ID" value="XM_026816961.1"/>
</dbReference>
<dbReference type="GeneID" id="108629005"/>
<feature type="compositionally biased region" description="Basic and acidic residues" evidence="1">
    <location>
        <begin position="56"/>
        <end position="66"/>
    </location>
</feature>
<feature type="compositionally biased region" description="Basic and acidic residues" evidence="1">
    <location>
        <begin position="79"/>
        <end position="94"/>
    </location>
</feature>
<organism evidence="2 3">
    <name type="scientific">Ceratina calcarata</name>
    <dbReference type="NCBI Taxonomy" id="156304"/>
    <lineage>
        <taxon>Eukaryota</taxon>
        <taxon>Metazoa</taxon>
        <taxon>Ecdysozoa</taxon>
        <taxon>Arthropoda</taxon>
        <taxon>Hexapoda</taxon>
        <taxon>Insecta</taxon>
        <taxon>Pterygota</taxon>
        <taxon>Neoptera</taxon>
        <taxon>Endopterygota</taxon>
        <taxon>Hymenoptera</taxon>
        <taxon>Apocrita</taxon>
        <taxon>Aculeata</taxon>
        <taxon>Apoidea</taxon>
        <taxon>Anthophila</taxon>
        <taxon>Apidae</taxon>
        <taxon>Ceratina</taxon>
        <taxon>Zadontomerus</taxon>
    </lineage>
</organism>
<reference evidence="3" key="1">
    <citation type="submission" date="2025-08" db="UniProtKB">
        <authorList>
            <consortium name="RefSeq"/>
        </authorList>
    </citation>
    <scope>IDENTIFICATION</scope>
    <source>
        <tissue evidence="3">Whole body</tissue>
    </source>
</reference>
<proteinExistence type="predicted"/>
<protein>
    <submittedName>
        <fullName evidence="3">Probable splicing factor, arginine/serine-rich 7 isoform X1</fullName>
    </submittedName>
</protein>